<feature type="compositionally biased region" description="Polar residues" evidence="1">
    <location>
        <begin position="308"/>
        <end position="340"/>
    </location>
</feature>
<accession>A0AA37L969</accession>
<feature type="compositionally biased region" description="Basic and acidic residues" evidence="1">
    <location>
        <begin position="11"/>
        <end position="32"/>
    </location>
</feature>
<evidence type="ECO:0000256" key="1">
    <source>
        <dbReference type="SAM" id="MobiDB-lite"/>
    </source>
</evidence>
<feature type="compositionally biased region" description="Acidic residues" evidence="1">
    <location>
        <begin position="1"/>
        <end position="10"/>
    </location>
</feature>
<dbReference type="EMBL" id="BQXU01000001">
    <property type="protein sequence ID" value="GKT40122.1"/>
    <property type="molecule type" value="Genomic_DNA"/>
</dbReference>
<feature type="region of interest" description="Disordered" evidence="1">
    <location>
        <begin position="279"/>
        <end position="405"/>
    </location>
</feature>
<evidence type="ECO:0000313" key="2">
    <source>
        <dbReference type="EMBL" id="GKT40122.1"/>
    </source>
</evidence>
<dbReference type="AlphaFoldDB" id="A0AA37L969"/>
<feature type="region of interest" description="Disordered" evidence="1">
    <location>
        <begin position="1"/>
        <end position="136"/>
    </location>
</feature>
<dbReference type="GeneID" id="73321105"/>
<dbReference type="Proteomes" id="UP001055115">
    <property type="component" value="Unassembled WGS sequence"/>
</dbReference>
<feature type="compositionally biased region" description="Pro residues" evidence="1">
    <location>
        <begin position="355"/>
        <end position="367"/>
    </location>
</feature>
<gene>
    <name evidence="2" type="ORF">ColSpa_00303</name>
</gene>
<proteinExistence type="predicted"/>
<dbReference type="RefSeq" id="XP_049122472.1">
    <property type="nucleotide sequence ID" value="XM_049266515.1"/>
</dbReference>
<feature type="compositionally biased region" description="Basic and acidic residues" evidence="1">
    <location>
        <begin position="455"/>
        <end position="471"/>
    </location>
</feature>
<protein>
    <submittedName>
        <fullName evidence="2">Uncharacterized protein</fullName>
    </submittedName>
</protein>
<name>A0AA37L969_9PEZI</name>
<feature type="compositionally biased region" description="Polar residues" evidence="1">
    <location>
        <begin position="472"/>
        <end position="482"/>
    </location>
</feature>
<evidence type="ECO:0000313" key="3">
    <source>
        <dbReference type="Proteomes" id="UP001055115"/>
    </source>
</evidence>
<feature type="region of interest" description="Disordered" evidence="1">
    <location>
        <begin position="225"/>
        <end position="266"/>
    </location>
</feature>
<feature type="compositionally biased region" description="Basic and acidic residues" evidence="1">
    <location>
        <begin position="503"/>
        <end position="515"/>
    </location>
</feature>
<reference evidence="2 3" key="1">
    <citation type="submission" date="2022-03" db="EMBL/GenBank/DDBJ databases">
        <title>Genome data of Colletotrichum spp.</title>
        <authorList>
            <person name="Utami Y.D."/>
            <person name="Hiruma K."/>
        </authorList>
    </citation>
    <scope>NUCLEOTIDE SEQUENCE [LARGE SCALE GENOMIC DNA]</scope>
    <source>
        <strain evidence="2 3">MAFF 239500</strain>
    </source>
</reference>
<keyword evidence="3" id="KW-1185">Reference proteome</keyword>
<feature type="region of interest" description="Disordered" evidence="1">
    <location>
        <begin position="437"/>
        <end position="537"/>
    </location>
</feature>
<comment type="caution">
    <text evidence="2">The sequence shown here is derived from an EMBL/GenBank/DDBJ whole genome shotgun (WGS) entry which is preliminary data.</text>
</comment>
<organism evidence="2 3">
    <name type="scientific">Colletotrichum spaethianum</name>
    <dbReference type="NCBI Taxonomy" id="700344"/>
    <lineage>
        <taxon>Eukaryota</taxon>
        <taxon>Fungi</taxon>
        <taxon>Dikarya</taxon>
        <taxon>Ascomycota</taxon>
        <taxon>Pezizomycotina</taxon>
        <taxon>Sordariomycetes</taxon>
        <taxon>Hypocreomycetidae</taxon>
        <taxon>Glomerellales</taxon>
        <taxon>Glomerellaceae</taxon>
        <taxon>Colletotrichum</taxon>
        <taxon>Colletotrichum spaethianum species complex</taxon>
    </lineage>
</organism>
<sequence length="568" mass="63510">MIQSSDESDSESDRQHNDEDDTGRRNPGHEIRLSVSQQQEATALKPDAPNYTEELGNIPNEHSPSEFVVERLRKRRSARASSATPSKEDQYRPEWLTTDGYEDDVEISPAKSTKHQAPAVEDVSTQPSKQKSDGDMAYAFCNSPLINDYPPITRPPDATATLKAPTIARDSDIEADSSLGISDLNSPSKRTTFNEFVEVRTSPTYWQREHSEGDGPYAQFSHEHYHEELRSGQKAVPLKDPLKDPDGQSARQLHLPPYGIDEESFNSWSAPGAGWDAFTAPSFGYNSSTNSSSGSQPHPSTLYIPKGYNTNDDPGLYDQSSGFDKTRPNPSNRQHQSYNGNDFPCGQGKENQPYPTSPNAPKGPSPPFSFFDDRCRPAKAHRPKWSPRDDSPYPSRANSSWCPGGPLSNCGSRSVQEDKHSGFYEDIEFDPKFLSKDQEAIADDQDFHQGTSHSDFGHGEYLRPRHSRTSDGEQTCSNTEPFNTHEDFKKSRPRFPRTFPGHSAERASAIERDIPYDTDIPFDYSNTTTDTFREPKLPPVGFAMEIPDDMSDSDVHNLLIPGYDNYVP</sequence>
<feature type="compositionally biased region" description="Low complexity" evidence="1">
    <location>
        <begin position="282"/>
        <end position="301"/>
    </location>
</feature>